<evidence type="ECO:0000313" key="13">
    <source>
        <dbReference type="EMBL" id="TPN87543.1"/>
    </source>
</evidence>
<evidence type="ECO:0000313" key="14">
    <source>
        <dbReference type="Proteomes" id="UP000315540"/>
    </source>
</evidence>
<dbReference type="InterPro" id="IPR008927">
    <property type="entry name" value="6-PGluconate_DH-like_C_sf"/>
</dbReference>
<dbReference type="EC" id="1.1.1.169" evidence="4 10"/>
<keyword evidence="14" id="KW-1185">Reference proteome</keyword>
<evidence type="ECO:0000256" key="1">
    <source>
        <dbReference type="ARBA" id="ARBA00002919"/>
    </source>
</evidence>
<evidence type="ECO:0000259" key="12">
    <source>
        <dbReference type="Pfam" id="PF08546"/>
    </source>
</evidence>
<comment type="pathway">
    <text evidence="2 10">Cofactor biosynthesis; (R)-pantothenate biosynthesis; (R)-pantoate from 3-methyl-2-oxobutanoate: step 2/2.</text>
</comment>
<dbReference type="FunFam" id="1.10.1040.10:FF:000017">
    <property type="entry name" value="2-dehydropantoate 2-reductase"/>
    <property type="match status" value="1"/>
</dbReference>
<gene>
    <name evidence="13" type="ORF">FHK87_08140</name>
</gene>
<comment type="caution">
    <text evidence="13">The sequence shown here is derived from an EMBL/GenBank/DDBJ whole genome shotgun (WGS) entry which is preliminary data.</text>
</comment>
<reference evidence="13 14" key="1">
    <citation type="submission" date="2019-06" db="EMBL/GenBank/DDBJ databases">
        <authorList>
            <person name="Meng X."/>
        </authorList>
    </citation>
    <scope>NUCLEOTIDE SEQUENCE [LARGE SCALE GENOMIC DNA]</scope>
    <source>
        <strain evidence="13 14">M625</strain>
    </source>
</reference>
<dbReference type="Proteomes" id="UP000315540">
    <property type="component" value="Unassembled WGS sequence"/>
</dbReference>
<dbReference type="InterPro" id="IPR051402">
    <property type="entry name" value="KPR-Related"/>
</dbReference>
<evidence type="ECO:0000256" key="10">
    <source>
        <dbReference type="RuleBase" id="RU362068"/>
    </source>
</evidence>
<protein>
    <recommendedName>
        <fullName evidence="5 10">2-dehydropantoate 2-reductase</fullName>
        <ecNumber evidence="4 10">1.1.1.169</ecNumber>
    </recommendedName>
    <alternativeName>
        <fullName evidence="8 10">Ketopantoate reductase</fullName>
    </alternativeName>
</protein>
<evidence type="ECO:0000256" key="3">
    <source>
        <dbReference type="ARBA" id="ARBA00007870"/>
    </source>
</evidence>
<dbReference type="Pfam" id="PF08546">
    <property type="entry name" value="ApbA_C"/>
    <property type="match status" value="1"/>
</dbReference>
<evidence type="ECO:0000256" key="7">
    <source>
        <dbReference type="ARBA" id="ARBA00023002"/>
    </source>
</evidence>
<keyword evidence="10" id="KW-0566">Pantothenate biosynthesis</keyword>
<evidence type="ECO:0000256" key="2">
    <source>
        <dbReference type="ARBA" id="ARBA00004994"/>
    </source>
</evidence>
<dbReference type="AlphaFoldDB" id="A0A504JIU9"/>
<dbReference type="InterPro" id="IPR036291">
    <property type="entry name" value="NAD(P)-bd_dom_sf"/>
</dbReference>
<dbReference type="RefSeq" id="WP_140592185.1">
    <property type="nucleotide sequence ID" value="NZ_VFWZ01000002.1"/>
</dbReference>
<organism evidence="13 14">
    <name type="scientific">Aquimarina algicola</name>
    <dbReference type="NCBI Taxonomy" id="2589995"/>
    <lineage>
        <taxon>Bacteria</taxon>
        <taxon>Pseudomonadati</taxon>
        <taxon>Bacteroidota</taxon>
        <taxon>Flavobacteriia</taxon>
        <taxon>Flavobacteriales</taxon>
        <taxon>Flavobacteriaceae</taxon>
        <taxon>Aquimarina</taxon>
    </lineage>
</organism>
<comment type="catalytic activity">
    <reaction evidence="9 10">
        <text>(R)-pantoate + NADP(+) = 2-dehydropantoate + NADPH + H(+)</text>
        <dbReference type="Rhea" id="RHEA:16233"/>
        <dbReference type="ChEBI" id="CHEBI:11561"/>
        <dbReference type="ChEBI" id="CHEBI:15378"/>
        <dbReference type="ChEBI" id="CHEBI:15980"/>
        <dbReference type="ChEBI" id="CHEBI:57783"/>
        <dbReference type="ChEBI" id="CHEBI:58349"/>
        <dbReference type="EC" id="1.1.1.169"/>
    </reaction>
</comment>
<dbReference type="Pfam" id="PF02558">
    <property type="entry name" value="ApbA"/>
    <property type="match status" value="1"/>
</dbReference>
<feature type="domain" description="Ketopantoate reductase C-terminal" evidence="12">
    <location>
        <begin position="178"/>
        <end position="301"/>
    </location>
</feature>
<dbReference type="InterPro" id="IPR003710">
    <property type="entry name" value="ApbA"/>
</dbReference>
<accession>A0A504JIU9</accession>
<dbReference type="Gene3D" id="3.40.50.720">
    <property type="entry name" value="NAD(P)-binding Rossmann-like Domain"/>
    <property type="match status" value="1"/>
</dbReference>
<evidence type="ECO:0000256" key="5">
    <source>
        <dbReference type="ARBA" id="ARBA00019465"/>
    </source>
</evidence>
<feature type="domain" description="Ketopantoate reductase N-terminal" evidence="11">
    <location>
        <begin position="3"/>
        <end position="152"/>
    </location>
</feature>
<dbReference type="SUPFAM" id="SSF48179">
    <property type="entry name" value="6-phosphogluconate dehydrogenase C-terminal domain-like"/>
    <property type="match status" value="1"/>
</dbReference>
<dbReference type="EMBL" id="VFWZ01000002">
    <property type="protein sequence ID" value="TPN87543.1"/>
    <property type="molecule type" value="Genomic_DNA"/>
</dbReference>
<evidence type="ECO:0000256" key="9">
    <source>
        <dbReference type="ARBA" id="ARBA00048793"/>
    </source>
</evidence>
<sequence length="310" mass="34051">MHIVIVGIGGVGGYFGGKISYSGQKTTMIARGKHLEAIQKNGLQVKSVNGDFVTHPYLVTDDMSKVEKADLILICTKSWQVKEAGLLIKPILKEDTIVIPLQNGADNAGKLCAAITAKHVVGGLCKIYSKIEAPGRISHFGHPPEVVFGELDKKDTQRVQKVKEIFDKAGFESTISKDIQVDVWSKFMFIATVSGLGALTRVTIGEMYEHAGTREILRQTALEIYNVAIAKGVALPRDIVDRIMMFISKQSYEATASMQRDILEGRPSELENFNGFIVKEGEKLDVLTPVNSFIYNCLAPVEAKARKLII</sequence>
<dbReference type="PANTHER" id="PTHR21708">
    <property type="entry name" value="PROBABLE 2-DEHYDROPANTOATE 2-REDUCTASE"/>
    <property type="match status" value="1"/>
</dbReference>
<dbReference type="GO" id="GO:0015940">
    <property type="term" value="P:pantothenate biosynthetic process"/>
    <property type="evidence" value="ECO:0007669"/>
    <property type="project" value="UniProtKB-UniPathway"/>
</dbReference>
<keyword evidence="6 10" id="KW-0521">NADP</keyword>
<dbReference type="FunFam" id="3.40.50.720:FF:000307">
    <property type="entry name" value="2-dehydropantoate 2-reductase"/>
    <property type="match status" value="1"/>
</dbReference>
<name>A0A504JIU9_9FLAO</name>
<dbReference type="OrthoDB" id="9796561at2"/>
<evidence type="ECO:0000256" key="4">
    <source>
        <dbReference type="ARBA" id="ARBA00013014"/>
    </source>
</evidence>
<proteinExistence type="inferred from homology"/>
<comment type="similarity">
    <text evidence="3 10">Belongs to the ketopantoate reductase family.</text>
</comment>
<evidence type="ECO:0000259" key="11">
    <source>
        <dbReference type="Pfam" id="PF02558"/>
    </source>
</evidence>
<dbReference type="InterPro" id="IPR013332">
    <property type="entry name" value="KPR_N"/>
</dbReference>
<dbReference type="PANTHER" id="PTHR21708:SF26">
    <property type="entry name" value="2-DEHYDROPANTOATE 2-REDUCTASE"/>
    <property type="match status" value="1"/>
</dbReference>
<dbReference type="Gene3D" id="1.10.1040.10">
    <property type="entry name" value="N-(1-d-carboxylethyl)-l-norvaline Dehydrogenase, domain 2"/>
    <property type="match status" value="1"/>
</dbReference>
<dbReference type="UniPathway" id="UPA00028">
    <property type="reaction ID" value="UER00004"/>
</dbReference>
<dbReference type="SUPFAM" id="SSF51735">
    <property type="entry name" value="NAD(P)-binding Rossmann-fold domains"/>
    <property type="match status" value="1"/>
</dbReference>
<evidence type="ECO:0000256" key="8">
    <source>
        <dbReference type="ARBA" id="ARBA00032024"/>
    </source>
</evidence>
<dbReference type="GO" id="GO:0008677">
    <property type="term" value="F:2-dehydropantoate 2-reductase activity"/>
    <property type="evidence" value="ECO:0007669"/>
    <property type="project" value="UniProtKB-EC"/>
</dbReference>
<comment type="function">
    <text evidence="1 10">Catalyzes the NADPH-dependent reduction of ketopantoate into pantoic acid.</text>
</comment>
<dbReference type="NCBIfam" id="NF005091">
    <property type="entry name" value="PRK06522.2-2"/>
    <property type="match status" value="1"/>
</dbReference>
<dbReference type="InterPro" id="IPR013752">
    <property type="entry name" value="KPA_reductase"/>
</dbReference>
<dbReference type="InterPro" id="IPR013328">
    <property type="entry name" value="6PGD_dom2"/>
</dbReference>
<dbReference type="GO" id="GO:0005737">
    <property type="term" value="C:cytoplasm"/>
    <property type="evidence" value="ECO:0007669"/>
    <property type="project" value="TreeGrafter"/>
</dbReference>
<dbReference type="NCBIfam" id="TIGR00745">
    <property type="entry name" value="apbA_panE"/>
    <property type="match status" value="1"/>
</dbReference>
<keyword evidence="7 10" id="KW-0560">Oxidoreductase</keyword>
<evidence type="ECO:0000256" key="6">
    <source>
        <dbReference type="ARBA" id="ARBA00022857"/>
    </source>
</evidence>